<dbReference type="SUPFAM" id="SSF103473">
    <property type="entry name" value="MFS general substrate transporter"/>
    <property type="match status" value="1"/>
</dbReference>
<dbReference type="Pfam" id="PF07690">
    <property type="entry name" value="MFS_1"/>
    <property type="match status" value="1"/>
</dbReference>
<name>A0ABW3HY19_9FLAO</name>
<evidence type="ECO:0000256" key="1">
    <source>
        <dbReference type="ARBA" id="ARBA00004141"/>
    </source>
</evidence>
<feature type="transmembrane region" description="Helical" evidence="6">
    <location>
        <begin position="12"/>
        <end position="36"/>
    </location>
</feature>
<dbReference type="PROSITE" id="PS50850">
    <property type="entry name" value="MFS"/>
    <property type="match status" value="1"/>
</dbReference>
<reference evidence="9" key="1">
    <citation type="journal article" date="2019" name="Int. J. Syst. Evol. Microbiol.">
        <title>The Global Catalogue of Microorganisms (GCM) 10K type strain sequencing project: providing services to taxonomists for standard genome sequencing and annotation.</title>
        <authorList>
            <consortium name="The Broad Institute Genomics Platform"/>
            <consortium name="The Broad Institute Genome Sequencing Center for Infectious Disease"/>
            <person name="Wu L."/>
            <person name="Ma J."/>
        </authorList>
    </citation>
    <scope>NUCLEOTIDE SEQUENCE [LARGE SCALE GENOMIC DNA]</scope>
    <source>
        <strain evidence="9">CCUG 62114</strain>
    </source>
</reference>
<dbReference type="PANTHER" id="PTHR23502:SF132">
    <property type="entry name" value="POLYAMINE TRANSPORTER 2-RELATED"/>
    <property type="match status" value="1"/>
</dbReference>
<feature type="transmembrane region" description="Helical" evidence="6">
    <location>
        <begin position="217"/>
        <end position="236"/>
    </location>
</feature>
<feature type="transmembrane region" description="Helical" evidence="6">
    <location>
        <begin position="48"/>
        <end position="66"/>
    </location>
</feature>
<dbReference type="InterPro" id="IPR020846">
    <property type="entry name" value="MFS_dom"/>
</dbReference>
<dbReference type="InterPro" id="IPR036259">
    <property type="entry name" value="MFS_trans_sf"/>
</dbReference>
<feature type="domain" description="Major facilitator superfamily (MFS) profile" evidence="7">
    <location>
        <begin position="11"/>
        <end position="397"/>
    </location>
</feature>
<feature type="transmembrane region" description="Helical" evidence="6">
    <location>
        <begin position="78"/>
        <end position="97"/>
    </location>
</feature>
<dbReference type="EMBL" id="JBHTJM010000001">
    <property type="protein sequence ID" value="MFD0962428.1"/>
    <property type="molecule type" value="Genomic_DNA"/>
</dbReference>
<feature type="transmembrane region" description="Helical" evidence="6">
    <location>
        <begin position="103"/>
        <end position="124"/>
    </location>
</feature>
<evidence type="ECO:0000256" key="6">
    <source>
        <dbReference type="SAM" id="Phobius"/>
    </source>
</evidence>
<protein>
    <submittedName>
        <fullName evidence="8">Multidrug effflux MFS transporter</fullName>
    </submittedName>
</protein>
<feature type="transmembrane region" description="Helical" evidence="6">
    <location>
        <begin position="307"/>
        <end position="329"/>
    </location>
</feature>
<dbReference type="Proteomes" id="UP001596997">
    <property type="component" value="Unassembled WGS sequence"/>
</dbReference>
<keyword evidence="5 6" id="KW-0472">Membrane</keyword>
<dbReference type="Gene3D" id="1.20.1720.10">
    <property type="entry name" value="Multidrug resistance protein D"/>
    <property type="match status" value="1"/>
</dbReference>
<keyword evidence="3 6" id="KW-0812">Transmembrane</keyword>
<sequence>MQNKKTSQLEFVALMASLMALVALSIDALLPALSQIGLSIGYRSDTDGQLLVTMIFLGLGVGQLFFGPLSDTYGRKNIVYIGLILFVLASIVCIYSKSLEMMLFGRILQGIALSSPRTISISIIRDSYEGDYMAKIMSFVTVIFIIVPTVAPALGQIILNHYSWQAIFSSQLVFVVLVAVWFAIRQPETLKEKDRLPFNLQVFTNGILQTFSFKQTTICTIISALITGSFMVYLSASQQVFQIQYGLVDEFAYIFASLALTVGGATFINGQLVMKYGMKKLLFYALIGYVLVSTTYVFLFFNSENPSVEIMLSFFGLQFFCLGFIFGNLRALMMQPIGHIAGIGAAVTGFVATLFSVPLATFIGSFIDKTALPMFIGFAICSSLGLLLFLSIKNQKV</sequence>
<keyword evidence="4 6" id="KW-1133">Transmembrane helix</keyword>
<evidence type="ECO:0000256" key="3">
    <source>
        <dbReference type="ARBA" id="ARBA00022692"/>
    </source>
</evidence>
<proteinExistence type="predicted"/>
<evidence type="ECO:0000313" key="9">
    <source>
        <dbReference type="Proteomes" id="UP001596997"/>
    </source>
</evidence>
<keyword evidence="2" id="KW-0813">Transport</keyword>
<dbReference type="RefSeq" id="WP_377712084.1">
    <property type="nucleotide sequence ID" value="NZ_JBHTJM010000001.1"/>
</dbReference>
<dbReference type="CDD" id="cd17320">
    <property type="entry name" value="MFS_MdfA_MDR_like"/>
    <property type="match status" value="1"/>
</dbReference>
<evidence type="ECO:0000259" key="7">
    <source>
        <dbReference type="PROSITE" id="PS50850"/>
    </source>
</evidence>
<feature type="transmembrane region" description="Helical" evidence="6">
    <location>
        <begin position="251"/>
        <end position="269"/>
    </location>
</feature>
<feature type="transmembrane region" description="Helical" evidence="6">
    <location>
        <begin position="136"/>
        <end position="158"/>
    </location>
</feature>
<evidence type="ECO:0000256" key="2">
    <source>
        <dbReference type="ARBA" id="ARBA00022448"/>
    </source>
</evidence>
<organism evidence="8 9">
    <name type="scientific">Pseudofulvibacter geojedonensis</name>
    <dbReference type="NCBI Taxonomy" id="1123758"/>
    <lineage>
        <taxon>Bacteria</taxon>
        <taxon>Pseudomonadati</taxon>
        <taxon>Bacteroidota</taxon>
        <taxon>Flavobacteriia</taxon>
        <taxon>Flavobacteriales</taxon>
        <taxon>Flavobacteriaceae</taxon>
        <taxon>Pseudofulvibacter</taxon>
    </lineage>
</organism>
<dbReference type="InterPro" id="IPR011701">
    <property type="entry name" value="MFS"/>
</dbReference>
<evidence type="ECO:0000256" key="5">
    <source>
        <dbReference type="ARBA" id="ARBA00023136"/>
    </source>
</evidence>
<accession>A0ABW3HY19</accession>
<feature type="transmembrane region" description="Helical" evidence="6">
    <location>
        <begin position="281"/>
        <end position="301"/>
    </location>
</feature>
<gene>
    <name evidence="8" type="ORF">ACFQ1O_00245</name>
</gene>
<feature type="transmembrane region" description="Helical" evidence="6">
    <location>
        <begin position="373"/>
        <end position="392"/>
    </location>
</feature>
<evidence type="ECO:0000256" key="4">
    <source>
        <dbReference type="ARBA" id="ARBA00022989"/>
    </source>
</evidence>
<evidence type="ECO:0000313" key="8">
    <source>
        <dbReference type="EMBL" id="MFD0962428.1"/>
    </source>
</evidence>
<dbReference type="PANTHER" id="PTHR23502">
    <property type="entry name" value="MAJOR FACILITATOR SUPERFAMILY"/>
    <property type="match status" value="1"/>
</dbReference>
<feature type="transmembrane region" description="Helical" evidence="6">
    <location>
        <begin position="341"/>
        <end position="367"/>
    </location>
</feature>
<comment type="caution">
    <text evidence="8">The sequence shown here is derived from an EMBL/GenBank/DDBJ whole genome shotgun (WGS) entry which is preliminary data.</text>
</comment>
<comment type="subcellular location">
    <subcellularLocation>
        <location evidence="1">Membrane</location>
        <topology evidence="1">Multi-pass membrane protein</topology>
    </subcellularLocation>
</comment>
<keyword evidence="9" id="KW-1185">Reference proteome</keyword>
<feature type="transmembrane region" description="Helical" evidence="6">
    <location>
        <begin position="164"/>
        <end position="184"/>
    </location>
</feature>